<dbReference type="EMBL" id="JAYWIO010000008">
    <property type="protein sequence ID" value="KAK7243204.1"/>
    <property type="molecule type" value="Genomic_DNA"/>
</dbReference>
<evidence type="ECO:0000313" key="3">
    <source>
        <dbReference type="Proteomes" id="UP001372338"/>
    </source>
</evidence>
<feature type="compositionally biased region" description="Polar residues" evidence="1">
    <location>
        <begin position="87"/>
        <end position="96"/>
    </location>
</feature>
<feature type="compositionally biased region" description="Polar residues" evidence="1">
    <location>
        <begin position="34"/>
        <end position="46"/>
    </location>
</feature>
<feature type="compositionally biased region" description="Polar residues" evidence="1">
    <location>
        <begin position="104"/>
        <end position="115"/>
    </location>
</feature>
<dbReference type="Proteomes" id="UP001372338">
    <property type="component" value="Unassembled WGS sequence"/>
</dbReference>
<organism evidence="2 3">
    <name type="scientific">Crotalaria pallida</name>
    <name type="common">Smooth rattlebox</name>
    <name type="synonym">Crotalaria striata</name>
    <dbReference type="NCBI Taxonomy" id="3830"/>
    <lineage>
        <taxon>Eukaryota</taxon>
        <taxon>Viridiplantae</taxon>
        <taxon>Streptophyta</taxon>
        <taxon>Embryophyta</taxon>
        <taxon>Tracheophyta</taxon>
        <taxon>Spermatophyta</taxon>
        <taxon>Magnoliopsida</taxon>
        <taxon>eudicotyledons</taxon>
        <taxon>Gunneridae</taxon>
        <taxon>Pentapetalae</taxon>
        <taxon>rosids</taxon>
        <taxon>fabids</taxon>
        <taxon>Fabales</taxon>
        <taxon>Fabaceae</taxon>
        <taxon>Papilionoideae</taxon>
        <taxon>50 kb inversion clade</taxon>
        <taxon>genistoids sensu lato</taxon>
        <taxon>core genistoids</taxon>
        <taxon>Crotalarieae</taxon>
        <taxon>Crotalaria</taxon>
    </lineage>
</organism>
<evidence type="ECO:0000256" key="1">
    <source>
        <dbReference type="SAM" id="MobiDB-lite"/>
    </source>
</evidence>
<feature type="compositionally biased region" description="Basic and acidic residues" evidence="1">
    <location>
        <begin position="20"/>
        <end position="30"/>
    </location>
</feature>
<evidence type="ECO:0000313" key="2">
    <source>
        <dbReference type="EMBL" id="KAK7243204.1"/>
    </source>
</evidence>
<comment type="caution">
    <text evidence="2">The sequence shown here is derived from an EMBL/GenBank/DDBJ whole genome shotgun (WGS) entry which is preliminary data.</text>
</comment>
<dbReference type="AlphaFoldDB" id="A0AAN9DYS3"/>
<feature type="region of interest" description="Disordered" evidence="1">
    <location>
        <begin position="14"/>
        <end position="115"/>
    </location>
</feature>
<gene>
    <name evidence="2" type="ORF">RIF29_37994</name>
</gene>
<reference evidence="2 3" key="1">
    <citation type="submission" date="2024-01" db="EMBL/GenBank/DDBJ databases">
        <title>The genomes of 5 underutilized Papilionoideae crops provide insights into root nodulation and disease resistanc.</title>
        <authorList>
            <person name="Yuan L."/>
        </authorList>
    </citation>
    <scope>NUCLEOTIDE SEQUENCE [LARGE SCALE GENOMIC DNA]</scope>
    <source>
        <strain evidence="2">ZHUSHIDOU_FW_LH</strain>
        <tissue evidence="2">Leaf</tissue>
    </source>
</reference>
<feature type="compositionally biased region" description="Acidic residues" evidence="1">
    <location>
        <begin position="47"/>
        <end position="78"/>
    </location>
</feature>
<name>A0AAN9DYS3_CROPI</name>
<protein>
    <submittedName>
        <fullName evidence="2">Uncharacterized protein</fullName>
    </submittedName>
</protein>
<proteinExistence type="predicted"/>
<sequence>MKYICLQEMEFEVDDNTEATSKRNEIHFSDESSGDNGFDSNYLASNTEDEDMNTEIEDDVCGVPEESEGGYSESDDSNGESSKGNDLTSSDESSGELTGDRSDSNNLASNDFVTK</sequence>
<accession>A0AAN9DYS3</accession>
<keyword evidence="3" id="KW-1185">Reference proteome</keyword>